<evidence type="ECO:0000313" key="3">
    <source>
        <dbReference type="Proteomes" id="UP000192356"/>
    </source>
</evidence>
<dbReference type="Proteomes" id="UP000192356">
    <property type="component" value="Unassembled WGS sequence"/>
</dbReference>
<comment type="caution">
    <text evidence="2">The sequence shown here is derived from an EMBL/GenBank/DDBJ whole genome shotgun (WGS) entry which is preliminary data.</text>
</comment>
<proteinExistence type="predicted"/>
<sequence>MKQELLKIFLLSQILSTDPDDENKPGTSASFLRKSESNSQNNDEIPAKKRRTDDSNNNYEFRLNQNSGSFDSLYNEQNSKSSVARRITFDDYEEEVQFVSKNSIQFINENSDKTFQDYSNREISIKSLLKNKHKVSEIISVKTEEYHELTTYSYKLIECQRTVDEKIYKVTFDVLDNFNILNLIPSTRMSTEITEKFIDRFNNIFNVKLIKYKTERFQCCSAFRVSYFIEKGDCKLEDSICCELVLEFSDINIIDSNLYTMNDKVVSNDEANPEFGINIFNTNKNISLSLHDYVFSSFLNVNSEYDKYERRLYCN</sequence>
<dbReference type="EMBL" id="LVKB01000017">
    <property type="protein sequence ID" value="ORD97590.1"/>
    <property type="molecule type" value="Genomic_DNA"/>
</dbReference>
<name>A0A1X0QCU0_9MICR</name>
<dbReference type="VEuPathDB" id="MicrosporidiaDB:A0H76_2048"/>
<evidence type="ECO:0000313" key="2">
    <source>
        <dbReference type="EMBL" id="ORD97590.1"/>
    </source>
</evidence>
<dbReference type="AlphaFoldDB" id="A0A1X0QCU0"/>
<organism evidence="2 3">
    <name type="scientific">Hepatospora eriocheir</name>
    <dbReference type="NCBI Taxonomy" id="1081669"/>
    <lineage>
        <taxon>Eukaryota</taxon>
        <taxon>Fungi</taxon>
        <taxon>Fungi incertae sedis</taxon>
        <taxon>Microsporidia</taxon>
        <taxon>Hepatosporidae</taxon>
        <taxon>Hepatospora</taxon>
    </lineage>
</organism>
<evidence type="ECO:0000256" key="1">
    <source>
        <dbReference type="SAM" id="MobiDB-lite"/>
    </source>
</evidence>
<feature type="region of interest" description="Disordered" evidence="1">
    <location>
        <begin position="17"/>
        <end position="59"/>
    </location>
</feature>
<gene>
    <name evidence="2" type="ORF">HERIO_548</name>
</gene>
<protein>
    <submittedName>
        <fullName evidence="2">Uncharacterized protein</fullName>
    </submittedName>
</protein>
<dbReference type="VEuPathDB" id="MicrosporidiaDB:HERIO_548"/>
<keyword evidence="3" id="KW-1185">Reference proteome</keyword>
<accession>A0A1X0QCU0</accession>
<reference evidence="2 3" key="1">
    <citation type="journal article" date="2017" name="Environ. Microbiol.">
        <title>Decay of the glycolytic pathway and adaptation to intranuclear parasitism within Enterocytozoonidae microsporidia.</title>
        <authorList>
            <person name="Wiredu Boakye D."/>
            <person name="Jaroenlak P."/>
            <person name="Prachumwat A."/>
            <person name="Williams T.A."/>
            <person name="Bateman K.S."/>
            <person name="Itsathitphaisarn O."/>
            <person name="Sritunyalucksana K."/>
            <person name="Paszkiewicz K.H."/>
            <person name="Moore K.A."/>
            <person name="Stentiford G.D."/>
            <person name="Williams B.A."/>
        </authorList>
    </citation>
    <scope>NUCLEOTIDE SEQUENCE [LARGE SCALE GENOMIC DNA]</scope>
    <source>
        <strain evidence="2 3">GB1</strain>
    </source>
</reference>
<feature type="compositionally biased region" description="Basic and acidic residues" evidence="1">
    <location>
        <begin position="45"/>
        <end position="54"/>
    </location>
</feature>